<feature type="domain" description="GH16" evidence="1">
    <location>
        <begin position="27"/>
        <end position="294"/>
    </location>
</feature>
<gene>
    <name evidence="2" type="ORF">Back2_16290</name>
</gene>
<protein>
    <submittedName>
        <fullName evidence="2">Endo-beta-galactosidase</fullName>
    </submittedName>
</protein>
<dbReference type="EMBL" id="AP019307">
    <property type="protein sequence ID" value="BBH17342.1"/>
    <property type="molecule type" value="Genomic_DNA"/>
</dbReference>
<dbReference type="PANTHER" id="PTHR10963:SF60">
    <property type="entry name" value="GRAM-NEGATIVE BACTERIA-BINDING PROTEIN 1-RELATED"/>
    <property type="match status" value="1"/>
</dbReference>
<dbReference type="CDD" id="cd08023">
    <property type="entry name" value="GH16_laminarinase_like"/>
    <property type="match status" value="1"/>
</dbReference>
<dbReference type="GO" id="GO:0005975">
    <property type="term" value="P:carbohydrate metabolic process"/>
    <property type="evidence" value="ECO:0007669"/>
    <property type="project" value="InterPro"/>
</dbReference>
<dbReference type="Pfam" id="PF00722">
    <property type="entry name" value="Glyco_hydro_16"/>
    <property type="match status" value="1"/>
</dbReference>
<sequence length="294" mass="32664">MINARRAAPALAAALVLVAVVAALLWQHQRQADVAALLTQPCGPPIYKADGTAWACTFDDEFDGTSLDRSKWQVQTEFVSGSVHDGYACYIDDPAAVSVGGGTLHLTVRKTGTMRSCQGLPKPTPYIAGMVNTYHRFSQQYGRFEVRMKNTATVVPGLHEAFWLWPDDRYVKLNWPSTGEFDVVETYSLYPHVGLPYLHYGATDNDGWIKGVNTQWTCAAERGEWNTYTLEWDRKALTISMNGKVCLVNTAHPVAFAERYILNLTAALGESHNSMSDKTPIPATTLVDYVRVWK</sequence>
<name>A0A3G9IGE7_9ACTN</name>
<dbReference type="InterPro" id="IPR013320">
    <property type="entry name" value="ConA-like_dom_sf"/>
</dbReference>
<keyword evidence="3" id="KW-1185">Reference proteome</keyword>
<dbReference type="InterPro" id="IPR050546">
    <property type="entry name" value="Glycosyl_Hydrlase_16"/>
</dbReference>
<reference evidence="2 3" key="1">
    <citation type="submission" date="2018-11" db="EMBL/GenBank/DDBJ databases">
        <title>Complete genome sequence of Nocardioides baekrokdamisoli strain KCTC 39748.</title>
        <authorList>
            <person name="Kang S.W."/>
            <person name="Lee K.C."/>
            <person name="Kim K.K."/>
            <person name="Kim J.S."/>
            <person name="Kim D.S."/>
            <person name="Ko S.H."/>
            <person name="Yang S.H."/>
            <person name="Shin Y.K."/>
            <person name="Lee J.S."/>
        </authorList>
    </citation>
    <scope>NUCLEOTIDE SEQUENCE [LARGE SCALE GENOMIC DNA]</scope>
    <source>
        <strain evidence="2 3">KCTC 39748</strain>
    </source>
</reference>
<evidence type="ECO:0000313" key="3">
    <source>
        <dbReference type="Proteomes" id="UP000271573"/>
    </source>
</evidence>
<dbReference type="Proteomes" id="UP000271573">
    <property type="component" value="Chromosome"/>
</dbReference>
<dbReference type="InterPro" id="IPR000757">
    <property type="entry name" value="Beta-glucanase-like"/>
</dbReference>
<dbReference type="AlphaFoldDB" id="A0A3G9IGE7"/>
<dbReference type="PROSITE" id="PS51762">
    <property type="entry name" value="GH16_2"/>
    <property type="match status" value="1"/>
</dbReference>
<proteinExistence type="predicted"/>
<dbReference type="GO" id="GO:0004553">
    <property type="term" value="F:hydrolase activity, hydrolyzing O-glycosyl compounds"/>
    <property type="evidence" value="ECO:0007669"/>
    <property type="project" value="InterPro"/>
</dbReference>
<accession>A0A3G9IGE7</accession>
<dbReference type="SUPFAM" id="SSF49899">
    <property type="entry name" value="Concanavalin A-like lectins/glucanases"/>
    <property type="match status" value="1"/>
</dbReference>
<organism evidence="2 3">
    <name type="scientific">Nocardioides baekrokdamisoli</name>
    <dbReference type="NCBI Taxonomy" id="1804624"/>
    <lineage>
        <taxon>Bacteria</taxon>
        <taxon>Bacillati</taxon>
        <taxon>Actinomycetota</taxon>
        <taxon>Actinomycetes</taxon>
        <taxon>Propionibacteriales</taxon>
        <taxon>Nocardioidaceae</taxon>
        <taxon>Nocardioides</taxon>
    </lineage>
</organism>
<dbReference type="RefSeq" id="WP_164512533.1">
    <property type="nucleotide sequence ID" value="NZ_AP019307.1"/>
</dbReference>
<evidence type="ECO:0000259" key="1">
    <source>
        <dbReference type="PROSITE" id="PS51762"/>
    </source>
</evidence>
<evidence type="ECO:0000313" key="2">
    <source>
        <dbReference type="EMBL" id="BBH17342.1"/>
    </source>
</evidence>
<dbReference type="Gene3D" id="2.60.120.200">
    <property type="match status" value="1"/>
</dbReference>
<dbReference type="PANTHER" id="PTHR10963">
    <property type="entry name" value="GLYCOSYL HYDROLASE-RELATED"/>
    <property type="match status" value="1"/>
</dbReference>
<dbReference type="KEGG" id="nbe:Back2_16290"/>